<dbReference type="InterPro" id="IPR001314">
    <property type="entry name" value="Peptidase_S1A"/>
</dbReference>
<keyword evidence="5 8" id="KW-0378">Hydrolase</keyword>
<name>A0AAN7NYR4_9COLE</name>
<comment type="caution">
    <text evidence="11">The sequence shown here is derived from an EMBL/GenBank/DDBJ whole genome shotgun (WGS) entry which is preliminary data.</text>
</comment>
<evidence type="ECO:0000256" key="8">
    <source>
        <dbReference type="RuleBase" id="RU363034"/>
    </source>
</evidence>
<evidence type="ECO:0000256" key="6">
    <source>
        <dbReference type="ARBA" id="ARBA00022825"/>
    </source>
</evidence>
<feature type="domain" description="Peptidase S1" evidence="10">
    <location>
        <begin position="27"/>
        <end position="249"/>
    </location>
</feature>
<dbReference type="PANTHER" id="PTHR24276">
    <property type="entry name" value="POLYSERASE-RELATED"/>
    <property type="match status" value="1"/>
</dbReference>
<dbReference type="FunFam" id="2.40.10.10:FF:000047">
    <property type="entry name" value="Trypsin eta"/>
    <property type="match status" value="1"/>
</dbReference>
<reference evidence="12" key="1">
    <citation type="submission" date="2023-01" db="EMBL/GenBank/DDBJ databases">
        <title>Key to firefly adult light organ development and bioluminescence: homeobox transcription factors regulate luciferase expression and transportation to peroxisome.</title>
        <authorList>
            <person name="Fu X."/>
        </authorList>
    </citation>
    <scope>NUCLEOTIDE SEQUENCE [LARGE SCALE GENOMIC DNA]</scope>
</reference>
<dbReference type="SUPFAM" id="SSF50494">
    <property type="entry name" value="Trypsin-like serine proteases"/>
    <property type="match status" value="1"/>
</dbReference>
<proteinExistence type="inferred from homology"/>
<gene>
    <name evidence="11" type="ORF">RN001_015191</name>
</gene>
<keyword evidence="7" id="KW-1015">Disulfide bond</keyword>
<evidence type="ECO:0000256" key="1">
    <source>
        <dbReference type="ARBA" id="ARBA00004613"/>
    </source>
</evidence>
<dbReference type="InterPro" id="IPR043504">
    <property type="entry name" value="Peptidase_S1_PA_chymotrypsin"/>
</dbReference>
<dbReference type="PROSITE" id="PS00135">
    <property type="entry name" value="TRYPSIN_SER"/>
    <property type="match status" value="1"/>
</dbReference>
<sequence length="252" mass="27630">MQFLLIIVLIACGLEHTIAKSLFEDKIVGGTVAYKGQFPYQISLQYNNQHNCGGSILDQNTVLTAAHCVDQFPTANSHIVAGINKLNEVGVTYSISRYIIHENWNPFNAANDIAVVKVKTPIKYTTYIQPIYFDAAFVPGQAQCVLSGWGFTSYPGNVSNNLLYFSGRIVDLLLCQITLAEATYPVLDSHICAIGELGVGACKGDSGGPLVANNKQVGIVSWSFPCALGYPEVYTRISYYYNWIKTQQAQPN</sequence>
<comment type="subcellular location">
    <subcellularLocation>
        <location evidence="1">Secreted</location>
    </subcellularLocation>
</comment>
<keyword evidence="3" id="KW-0964">Secreted</keyword>
<comment type="similarity">
    <text evidence="2">Belongs to the peptidase S1 family.</text>
</comment>
<keyword evidence="6 8" id="KW-0720">Serine protease</keyword>
<evidence type="ECO:0000313" key="11">
    <source>
        <dbReference type="EMBL" id="KAK4873162.1"/>
    </source>
</evidence>
<evidence type="ECO:0000256" key="4">
    <source>
        <dbReference type="ARBA" id="ARBA00022670"/>
    </source>
</evidence>
<dbReference type="GO" id="GO:0004252">
    <property type="term" value="F:serine-type endopeptidase activity"/>
    <property type="evidence" value="ECO:0007669"/>
    <property type="project" value="InterPro"/>
</dbReference>
<dbReference type="InterPro" id="IPR033116">
    <property type="entry name" value="TRYPSIN_SER"/>
</dbReference>
<accession>A0AAN7NYR4</accession>
<dbReference type="InterPro" id="IPR018114">
    <property type="entry name" value="TRYPSIN_HIS"/>
</dbReference>
<keyword evidence="4 8" id="KW-0645">Protease</keyword>
<organism evidence="11 12">
    <name type="scientific">Aquatica leii</name>
    <dbReference type="NCBI Taxonomy" id="1421715"/>
    <lineage>
        <taxon>Eukaryota</taxon>
        <taxon>Metazoa</taxon>
        <taxon>Ecdysozoa</taxon>
        <taxon>Arthropoda</taxon>
        <taxon>Hexapoda</taxon>
        <taxon>Insecta</taxon>
        <taxon>Pterygota</taxon>
        <taxon>Neoptera</taxon>
        <taxon>Endopterygota</taxon>
        <taxon>Coleoptera</taxon>
        <taxon>Polyphaga</taxon>
        <taxon>Elateriformia</taxon>
        <taxon>Elateroidea</taxon>
        <taxon>Lampyridae</taxon>
        <taxon>Luciolinae</taxon>
        <taxon>Aquatica</taxon>
    </lineage>
</organism>
<keyword evidence="9" id="KW-0732">Signal</keyword>
<evidence type="ECO:0000256" key="2">
    <source>
        <dbReference type="ARBA" id="ARBA00007664"/>
    </source>
</evidence>
<evidence type="ECO:0000256" key="5">
    <source>
        <dbReference type="ARBA" id="ARBA00022801"/>
    </source>
</evidence>
<dbReference type="GO" id="GO:0005576">
    <property type="term" value="C:extracellular region"/>
    <property type="evidence" value="ECO:0007669"/>
    <property type="project" value="UniProtKB-SubCell"/>
</dbReference>
<dbReference type="AlphaFoldDB" id="A0AAN7NYR4"/>
<dbReference type="Pfam" id="PF00089">
    <property type="entry name" value="Trypsin"/>
    <property type="match status" value="1"/>
</dbReference>
<evidence type="ECO:0000256" key="3">
    <source>
        <dbReference type="ARBA" id="ARBA00022525"/>
    </source>
</evidence>
<dbReference type="GO" id="GO:0016485">
    <property type="term" value="P:protein processing"/>
    <property type="evidence" value="ECO:0007669"/>
    <property type="project" value="UniProtKB-ARBA"/>
</dbReference>
<evidence type="ECO:0000256" key="7">
    <source>
        <dbReference type="ARBA" id="ARBA00023157"/>
    </source>
</evidence>
<dbReference type="SMART" id="SM00020">
    <property type="entry name" value="Tryp_SPc"/>
    <property type="match status" value="1"/>
</dbReference>
<dbReference type="PANTHER" id="PTHR24276:SF96">
    <property type="entry name" value="PEPTIDASE S1 DOMAIN-CONTAINING PROTEIN"/>
    <property type="match status" value="1"/>
</dbReference>
<dbReference type="PROSITE" id="PS00134">
    <property type="entry name" value="TRYPSIN_HIS"/>
    <property type="match status" value="1"/>
</dbReference>
<evidence type="ECO:0000256" key="9">
    <source>
        <dbReference type="SAM" id="SignalP"/>
    </source>
</evidence>
<protein>
    <recommendedName>
        <fullName evidence="10">Peptidase S1 domain-containing protein</fullName>
    </recommendedName>
</protein>
<dbReference type="EMBL" id="JARPUR010000007">
    <property type="protein sequence ID" value="KAK4873162.1"/>
    <property type="molecule type" value="Genomic_DNA"/>
</dbReference>
<dbReference type="PRINTS" id="PR00722">
    <property type="entry name" value="CHYMOTRYPSIN"/>
</dbReference>
<dbReference type="Proteomes" id="UP001353858">
    <property type="component" value="Unassembled WGS sequence"/>
</dbReference>
<feature type="signal peptide" evidence="9">
    <location>
        <begin position="1"/>
        <end position="19"/>
    </location>
</feature>
<dbReference type="PROSITE" id="PS50240">
    <property type="entry name" value="TRYPSIN_DOM"/>
    <property type="match status" value="1"/>
</dbReference>
<dbReference type="InterPro" id="IPR009003">
    <property type="entry name" value="Peptidase_S1_PA"/>
</dbReference>
<dbReference type="InterPro" id="IPR050430">
    <property type="entry name" value="Peptidase_S1"/>
</dbReference>
<dbReference type="InterPro" id="IPR001254">
    <property type="entry name" value="Trypsin_dom"/>
</dbReference>
<keyword evidence="12" id="KW-1185">Reference proteome</keyword>
<evidence type="ECO:0000259" key="10">
    <source>
        <dbReference type="PROSITE" id="PS50240"/>
    </source>
</evidence>
<feature type="chain" id="PRO_5042826672" description="Peptidase S1 domain-containing protein" evidence="9">
    <location>
        <begin position="20"/>
        <end position="252"/>
    </location>
</feature>
<dbReference type="CDD" id="cd00190">
    <property type="entry name" value="Tryp_SPc"/>
    <property type="match status" value="1"/>
</dbReference>
<evidence type="ECO:0000313" key="12">
    <source>
        <dbReference type="Proteomes" id="UP001353858"/>
    </source>
</evidence>
<dbReference type="Gene3D" id="2.40.10.10">
    <property type="entry name" value="Trypsin-like serine proteases"/>
    <property type="match status" value="2"/>
</dbReference>